<dbReference type="EMBL" id="JAAKGT010000011">
    <property type="protein sequence ID" value="NGM51715.1"/>
    <property type="molecule type" value="Genomic_DNA"/>
</dbReference>
<keyword evidence="1" id="KW-0812">Transmembrane</keyword>
<sequence length="86" mass="9160">MEILLFCCAAALGLVVAAVEIFRGLKLLSRIAVWSVILMIVCAAVSVDQWPHLGAVELAASAFFCITVVTVIIGGAALRERFISKL</sequence>
<protein>
    <submittedName>
        <fullName evidence="2">Uncharacterized protein</fullName>
    </submittedName>
</protein>
<reference evidence="2" key="1">
    <citation type="submission" date="2020-02" db="EMBL/GenBank/DDBJ databases">
        <authorList>
            <person name="Gao J."/>
            <person name="Sun J."/>
        </authorList>
    </citation>
    <scope>NUCLEOTIDE SEQUENCE</scope>
    <source>
        <strain evidence="2">602-2</strain>
    </source>
</reference>
<gene>
    <name evidence="2" type="ORF">G5B46_19050</name>
</gene>
<evidence type="ECO:0000256" key="1">
    <source>
        <dbReference type="SAM" id="Phobius"/>
    </source>
</evidence>
<organism evidence="2">
    <name type="scientific">Caulobacter sp. 602-2</name>
    <dbReference type="NCBI Taxonomy" id="2710887"/>
    <lineage>
        <taxon>Bacteria</taxon>
        <taxon>Pseudomonadati</taxon>
        <taxon>Pseudomonadota</taxon>
        <taxon>Alphaproteobacteria</taxon>
        <taxon>Caulobacterales</taxon>
        <taxon>Caulobacteraceae</taxon>
        <taxon>Caulobacter</taxon>
    </lineage>
</organism>
<feature type="transmembrane region" description="Helical" evidence="1">
    <location>
        <begin position="58"/>
        <end position="78"/>
    </location>
</feature>
<evidence type="ECO:0000313" key="2">
    <source>
        <dbReference type="EMBL" id="NGM51715.1"/>
    </source>
</evidence>
<keyword evidence="1" id="KW-0472">Membrane</keyword>
<keyword evidence="1" id="KW-1133">Transmembrane helix</keyword>
<feature type="transmembrane region" description="Helical" evidence="1">
    <location>
        <begin position="27"/>
        <end position="46"/>
    </location>
</feature>
<name>A0A6G4R2J0_9CAUL</name>
<dbReference type="AlphaFoldDB" id="A0A6G4R2J0"/>
<accession>A0A6G4R2J0</accession>
<dbReference type="RefSeq" id="WP_165261455.1">
    <property type="nucleotide sequence ID" value="NZ_JAAKGT010000011.1"/>
</dbReference>
<comment type="caution">
    <text evidence="2">The sequence shown here is derived from an EMBL/GenBank/DDBJ whole genome shotgun (WGS) entry which is preliminary data.</text>
</comment>
<proteinExistence type="predicted"/>